<dbReference type="EMBL" id="CAJNOI010000026">
    <property type="protein sequence ID" value="CAF0859573.1"/>
    <property type="molecule type" value="Genomic_DNA"/>
</dbReference>
<comment type="caution">
    <text evidence="3">The sequence shown here is derived from an EMBL/GenBank/DDBJ whole genome shotgun (WGS) entry which is preliminary data.</text>
</comment>
<sequence length="205" mass="23524">MMHSFPIPLLFISLSTIIFQINSYPSTVNTNLDSLPPSQINRLCSYISSIETTKNQLPEKRFAVPFPDMHRFLSTSHRLHHHDGSIRGGSEIGTKKDFHAYLCSISKDSDEMSNFINIFIEEHGQQPAFDLFESCEQVVKRDDIEIESASRLRELSQICSSRFNKRWSGSVRGPIAIDYINQMLEARKVKTYPYSAEMDPYLVGR</sequence>
<proteinExistence type="predicted"/>
<accession>A0A814ZBP4</accession>
<dbReference type="AlphaFoldDB" id="A0A814ZBP4"/>
<dbReference type="Proteomes" id="UP000663832">
    <property type="component" value="Unassembled WGS sequence"/>
</dbReference>
<evidence type="ECO:0000313" key="4">
    <source>
        <dbReference type="EMBL" id="CAF1262778.1"/>
    </source>
</evidence>
<protein>
    <submittedName>
        <fullName evidence="3">Uncharacterized protein</fullName>
    </submittedName>
</protein>
<dbReference type="EMBL" id="CAJNOM010000232">
    <property type="protein sequence ID" value="CAF1262778.1"/>
    <property type="molecule type" value="Genomic_DNA"/>
</dbReference>
<organism evidence="3 5">
    <name type="scientific">Adineta steineri</name>
    <dbReference type="NCBI Taxonomy" id="433720"/>
    <lineage>
        <taxon>Eukaryota</taxon>
        <taxon>Metazoa</taxon>
        <taxon>Spiralia</taxon>
        <taxon>Gnathifera</taxon>
        <taxon>Rotifera</taxon>
        <taxon>Eurotatoria</taxon>
        <taxon>Bdelloidea</taxon>
        <taxon>Adinetida</taxon>
        <taxon>Adinetidae</taxon>
        <taxon>Adineta</taxon>
    </lineage>
</organism>
<dbReference type="OrthoDB" id="9976663at2759"/>
<evidence type="ECO:0000256" key="1">
    <source>
        <dbReference type="SAM" id="SignalP"/>
    </source>
</evidence>
<reference evidence="3" key="1">
    <citation type="submission" date="2021-02" db="EMBL/GenBank/DDBJ databases">
        <authorList>
            <person name="Nowell W R."/>
        </authorList>
    </citation>
    <scope>NUCLEOTIDE SEQUENCE</scope>
</reference>
<evidence type="ECO:0000313" key="3">
    <source>
        <dbReference type="EMBL" id="CAF1243052.1"/>
    </source>
</evidence>
<evidence type="ECO:0000313" key="2">
    <source>
        <dbReference type="EMBL" id="CAF0859573.1"/>
    </source>
</evidence>
<feature type="chain" id="PRO_5035604122" evidence="1">
    <location>
        <begin position="24"/>
        <end position="205"/>
    </location>
</feature>
<dbReference type="EMBL" id="CAJNOM010000217">
    <property type="protein sequence ID" value="CAF1243052.1"/>
    <property type="molecule type" value="Genomic_DNA"/>
</dbReference>
<keyword evidence="1" id="KW-0732">Signal</keyword>
<gene>
    <name evidence="2" type="ORF">BJG266_LOCUS8300</name>
    <name evidence="3" type="ORF">QVE165_LOCUS28086</name>
    <name evidence="4" type="ORF">QVE165_LOCUS29145</name>
</gene>
<name>A0A814ZBP4_9BILA</name>
<evidence type="ECO:0000313" key="5">
    <source>
        <dbReference type="Proteomes" id="UP000663832"/>
    </source>
</evidence>
<keyword evidence="5" id="KW-1185">Reference proteome</keyword>
<dbReference type="Proteomes" id="UP000663877">
    <property type="component" value="Unassembled WGS sequence"/>
</dbReference>
<feature type="signal peptide" evidence="1">
    <location>
        <begin position="1"/>
        <end position="23"/>
    </location>
</feature>